<keyword evidence="2" id="KW-0732">Signal</keyword>
<evidence type="ECO:0000256" key="2">
    <source>
        <dbReference type="SAM" id="SignalP"/>
    </source>
</evidence>
<dbReference type="Proteomes" id="UP001595756">
    <property type="component" value="Unassembled WGS sequence"/>
</dbReference>
<evidence type="ECO:0000313" key="3">
    <source>
        <dbReference type="EMBL" id="MFC4297656.1"/>
    </source>
</evidence>
<protein>
    <recommendedName>
        <fullName evidence="5">Lipoprotein</fullName>
    </recommendedName>
</protein>
<gene>
    <name evidence="3" type="ORF">ACFO0J_06340</name>
</gene>
<dbReference type="RefSeq" id="WP_376812209.1">
    <property type="nucleotide sequence ID" value="NZ_JBHSDY010000003.1"/>
</dbReference>
<proteinExistence type="predicted"/>
<evidence type="ECO:0000256" key="1">
    <source>
        <dbReference type="SAM" id="MobiDB-lite"/>
    </source>
</evidence>
<evidence type="ECO:0008006" key="5">
    <source>
        <dbReference type="Google" id="ProtNLM"/>
    </source>
</evidence>
<feature type="chain" id="PRO_5046438388" description="Lipoprotein" evidence="2">
    <location>
        <begin position="20"/>
        <end position="168"/>
    </location>
</feature>
<dbReference type="EMBL" id="JBHSDY010000003">
    <property type="protein sequence ID" value="MFC4297656.1"/>
    <property type="molecule type" value="Genomic_DNA"/>
</dbReference>
<keyword evidence="4" id="KW-1185">Reference proteome</keyword>
<reference evidence="4" key="1">
    <citation type="journal article" date="2019" name="Int. J. Syst. Evol. Microbiol.">
        <title>The Global Catalogue of Microorganisms (GCM) 10K type strain sequencing project: providing services to taxonomists for standard genome sequencing and annotation.</title>
        <authorList>
            <consortium name="The Broad Institute Genomics Platform"/>
            <consortium name="The Broad Institute Genome Sequencing Center for Infectious Disease"/>
            <person name="Wu L."/>
            <person name="Ma J."/>
        </authorList>
    </citation>
    <scope>NUCLEOTIDE SEQUENCE [LARGE SCALE GENOMIC DNA]</scope>
    <source>
        <strain evidence="4">CGMCC 1.19029</strain>
    </source>
</reference>
<organism evidence="3 4">
    <name type="scientific">Castellaniella hirudinis</name>
    <dbReference type="NCBI Taxonomy" id="1144617"/>
    <lineage>
        <taxon>Bacteria</taxon>
        <taxon>Pseudomonadati</taxon>
        <taxon>Pseudomonadota</taxon>
        <taxon>Betaproteobacteria</taxon>
        <taxon>Burkholderiales</taxon>
        <taxon>Alcaligenaceae</taxon>
        <taxon>Castellaniella</taxon>
    </lineage>
</organism>
<feature type="signal peptide" evidence="2">
    <location>
        <begin position="1"/>
        <end position="19"/>
    </location>
</feature>
<accession>A0ABV8RZ80</accession>
<name>A0ABV8RZ80_9BURK</name>
<dbReference type="PROSITE" id="PS51257">
    <property type="entry name" value="PROKAR_LIPOPROTEIN"/>
    <property type="match status" value="1"/>
</dbReference>
<comment type="caution">
    <text evidence="3">The sequence shown here is derived from an EMBL/GenBank/DDBJ whole genome shotgun (WGS) entry which is preliminary data.</text>
</comment>
<sequence length="168" mass="18106">MTVQRSLMILALAAGLAGCATTPGECDPTNRDAGFLTKLSCDTSGAYRAGIDQKEQALVSAQEENQMFRQVYEDIAQRQAASQQKLSEQKKKQAALNASMGRLLKQLQARHADDARVQNELKDLQQALKQSQQSGTNGGNAAAVAAKQKELAALQQKVATLQKSLGYQ</sequence>
<feature type="region of interest" description="Disordered" evidence="1">
    <location>
        <begin position="126"/>
        <end position="145"/>
    </location>
</feature>
<evidence type="ECO:0000313" key="4">
    <source>
        <dbReference type="Proteomes" id="UP001595756"/>
    </source>
</evidence>